<dbReference type="EMBL" id="LGTQ01000010">
    <property type="protein sequence ID" value="KPM47548.1"/>
    <property type="molecule type" value="Genomic_DNA"/>
</dbReference>
<reference evidence="3 4" key="1">
    <citation type="submission" date="2015-07" db="EMBL/GenBank/DDBJ databases">
        <title>The draft genome sequence of Leadbetterella sp. JN14-9.</title>
        <authorList>
            <person name="Liu Y."/>
            <person name="Du J."/>
            <person name="Shao Z."/>
        </authorList>
    </citation>
    <scope>NUCLEOTIDE SEQUENCE [LARGE SCALE GENOMIC DNA]</scope>
    <source>
        <strain evidence="3 4">JN14-9</strain>
    </source>
</reference>
<accession>A0A0N8H9J5</accession>
<evidence type="ECO:0000259" key="2">
    <source>
        <dbReference type="Pfam" id="PF14371"/>
    </source>
</evidence>
<organism evidence="3 4">
    <name type="scientific">Jiulongibacter sediminis</name>
    <dbReference type="NCBI Taxonomy" id="1605367"/>
    <lineage>
        <taxon>Bacteria</taxon>
        <taxon>Pseudomonadati</taxon>
        <taxon>Bacteroidota</taxon>
        <taxon>Cytophagia</taxon>
        <taxon>Cytophagales</taxon>
        <taxon>Leadbetterellaceae</taxon>
        <taxon>Jiulongibacter</taxon>
    </lineage>
</organism>
<keyword evidence="4" id="KW-1185">Reference proteome</keyword>
<sequence>MNIRNFKSLLFSLLFLVGLSGYSQILSPDRIRNRIKERAKERTAQEVDNRVDRGVDKVLDGLFGTVDKGAKAATDAVKESASSDSNKEESNQEMSQEDAMGMLGGLLGGIGGGAEPQGSYDFDASYVMKMTSTSKDGPQNFEVKYRFTDGGEYFGSEILNMSTQAPQSMKGQFMIYDMANSTMFTFMEMNGQKQMMSIGMSNLEGHAEAKIDENIAETTYTKTGQTKSIAGYTCDGYMMKQDGKEYLVWISRGRVPVVSSYYTSMNKAMNSNKNGLQFDYSSNPEILKMMKEGRALLGMTMEEDGMKTEMEVVDIKSSDSFTFNTAGYGNMMDFNKIMQDAQKQQQEQNDN</sequence>
<dbReference type="STRING" id="1605367.AFM12_13680"/>
<evidence type="ECO:0000313" key="4">
    <source>
        <dbReference type="Proteomes" id="UP000050454"/>
    </source>
</evidence>
<dbReference type="OrthoDB" id="1524221at2"/>
<feature type="region of interest" description="Disordered" evidence="1">
    <location>
        <begin position="74"/>
        <end position="95"/>
    </location>
</feature>
<dbReference type="RefSeq" id="WP_055149179.1">
    <property type="nucleotide sequence ID" value="NZ_JXSZ01000010.1"/>
</dbReference>
<gene>
    <name evidence="3" type="ORF">AFM12_13680</name>
</gene>
<comment type="caution">
    <text evidence="3">The sequence shown here is derived from an EMBL/GenBank/DDBJ whole genome shotgun (WGS) entry which is preliminary data.</text>
</comment>
<evidence type="ECO:0000256" key="1">
    <source>
        <dbReference type="SAM" id="MobiDB-lite"/>
    </source>
</evidence>
<dbReference type="InterPro" id="IPR025524">
    <property type="entry name" value="DUF4412"/>
</dbReference>
<dbReference type="Proteomes" id="UP000050454">
    <property type="component" value="Unassembled WGS sequence"/>
</dbReference>
<feature type="domain" description="DUF4412" evidence="2">
    <location>
        <begin position="127"/>
        <end position="317"/>
    </location>
</feature>
<proteinExistence type="predicted"/>
<dbReference type="AlphaFoldDB" id="A0A0N8H9J5"/>
<dbReference type="Pfam" id="PF14371">
    <property type="entry name" value="DUF4412"/>
    <property type="match status" value="1"/>
</dbReference>
<name>A0A0N8H9J5_9BACT</name>
<evidence type="ECO:0000313" key="3">
    <source>
        <dbReference type="EMBL" id="KPM47548.1"/>
    </source>
</evidence>
<protein>
    <recommendedName>
        <fullName evidence="2">DUF4412 domain-containing protein</fullName>
    </recommendedName>
</protein>